<sequence>MFSRNAFFYLLTVCNALMAFASAQSTEAYTDPATGIAYQQFRTTAAGGFTFSIAFPSTPGTEFIGQIVAPRTADGWAGVSFGGGMNGNLLMVTWLNGNDVVSSFRMTSGYQEPTVYAGTTAPVATKMYTVLNTTHYSYTFCCQNCVSWTDGGFDPTANFTVMGWAVSSLAIGDKTNPASTLQHHDSGFGKYDVILTGTRSAQYAAWLAAAGIGGGDSTTATTTVPTSTSATTSAGPTATLVNLGEFDYIVAGGGAAGLVAAGRLSETGKKVLLVERGPPSTYATGGRLGPAWLNGKGLTRFDVPGLCNQIWVDSAGIACNDIDHMAGCVLGGGTAVNTGLFFKPQSRDWDYNFPTGWKATDMTSATDKVFTRIPSTDNPSMNGVRYLQESYDVVTTVLSAAGFTSVTANNSPNAKNRTFAHTPFMYSNGERGGPLATYLKTAKALTNFQIVTNTTVRRVIRRGGYVRGIEVFATASDGKTGYYTVTPSTGKVILAAGAFGTPKILLRSGIGPTDQLEVVKASATDGATMIDSAKWIKLPVGYNVLDHANTDVVISHPSVKAYDFYAAYNNPITADKDLYLNSRAGILATAAPGPNTIFWESIVPSDGIPRQLQWTVRAEGSLGESGDNLVTLSQYLGTGVKSRGRMTIRSNLNMAITTSPFLNDASDTEAVIKGIQSFMDAASGKNNITFLHPAPGLTATQYVNSYVGSRSTNHWIGSCKMGTDDGTKGDGSTGSVVDTNTKVYGTDNLFVIDASIFPGHITTNPSAPIMIAAERAVEKILALPVVPAATRYQQCGGINWTGAKACVSPCVCTESNPYYFQCL</sequence>
<dbReference type="GO" id="GO:0050660">
    <property type="term" value="F:flavin adenine dinucleotide binding"/>
    <property type="evidence" value="ECO:0007669"/>
    <property type="project" value="InterPro"/>
</dbReference>
<dbReference type="SUPFAM" id="SSF49344">
    <property type="entry name" value="CBD9-like"/>
    <property type="match status" value="1"/>
</dbReference>
<dbReference type="Gene3D" id="3.50.50.60">
    <property type="entry name" value="FAD/NAD(P)-binding domain"/>
    <property type="match status" value="1"/>
</dbReference>
<dbReference type="Pfam" id="PF05199">
    <property type="entry name" value="GMC_oxred_C"/>
    <property type="match status" value="1"/>
</dbReference>
<dbReference type="Gene3D" id="2.60.40.1210">
    <property type="entry name" value="Cellobiose dehydrogenase, cytochrome domain"/>
    <property type="match status" value="1"/>
</dbReference>
<dbReference type="SMART" id="SM00236">
    <property type="entry name" value="fCBD"/>
    <property type="match status" value="1"/>
</dbReference>
<protein>
    <submittedName>
        <fullName evidence="6">FAD/NAD(P)-binding domain-containing protein</fullName>
    </submittedName>
</protein>
<dbReference type="EMBL" id="ML120374">
    <property type="protein sequence ID" value="RPB01276.1"/>
    <property type="molecule type" value="Genomic_DNA"/>
</dbReference>
<dbReference type="AlphaFoldDB" id="A0A3N4JSG4"/>
<name>A0A3N4JSG4_9PEZI</name>
<dbReference type="Pfam" id="PF00734">
    <property type="entry name" value="CBM_1"/>
    <property type="match status" value="1"/>
</dbReference>
<reference evidence="6 7" key="1">
    <citation type="journal article" date="2018" name="Nat. Ecol. Evol.">
        <title>Pezizomycetes genomes reveal the molecular basis of ectomycorrhizal truffle lifestyle.</title>
        <authorList>
            <person name="Murat C."/>
            <person name="Payen T."/>
            <person name="Noel B."/>
            <person name="Kuo A."/>
            <person name="Morin E."/>
            <person name="Chen J."/>
            <person name="Kohler A."/>
            <person name="Krizsan K."/>
            <person name="Balestrini R."/>
            <person name="Da Silva C."/>
            <person name="Montanini B."/>
            <person name="Hainaut M."/>
            <person name="Levati E."/>
            <person name="Barry K.W."/>
            <person name="Belfiori B."/>
            <person name="Cichocki N."/>
            <person name="Clum A."/>
            <person name="Dockter R.B."/>
            <person name="Fauchery L."/>
            <person name="Guy J."/>
            <person name="Iotti M."/>
            <person name="Le Tacon F."/>
            <person name="Lindquist E.A."/>
            <person name="Lipzen A."/>
            <person name="Malagnac F."/>
            <person name="Mello A."/>
            <person name="Molinier V."/>
            <person name="Miyauchi S."/>
            <person name="Poulain J."/>
            <person name="Riccioni C."/>
            <person name="Rubini A."/>
            <person name="Sitrit Y."/>
            <person name="Splivallo R."/>
            <person name="Traeger S."/>
            <person name="Wang M."/>
            <person name="Zifcakova L."/>
            <person name="Wipf D."/>
            <person name="Zambonelli A."/>
            <person name="Paolocci F."/>
            <person name="Nowrousian M."/>
            <person name="Ottonello S."/>
            <person name="Baldrian P."/>
            <person name="Spatafora J.W."/>
            <person name="Henrissat B."/>
            <person name="Nagy L.G."/>
            <person name="Aury J.M."/>
            <person name="Wincker P."/>
            <person name="Grigoriev I.V."/>
            <person name="Bonfante P."/>
            <person name="Martin F.M."/>
        </authorList>
    </citation>
    <scope>NUCLEOTIDE SEQUENCE [LARGE SCALE GENOMIC DNA]</scope>
    <source>
        <strain evidence="6 7">120613-1</strain>
    </source>
</reference>
<dbReference type="CDD" id="cd09630">
    <property type="entry name" value="CDH_like_cytochrome"/>
    <property type="match status" value="1"/>
</dbReference>
<dbReference type="GO" id="GO:0016614">
    <property type="term" value="F:oxidoreductase activity, acting on CH-OH group of donors"/>
    <property type="evidence" value="ECO:0007669"/>
    <property type="project" value="InterPro"/>
</dbReference>
<dbReference type="PROSITE" id="PS00624">
    <property type="entry name" value="GMC_OXRED_2"/>
    <property type="match status" value="1"/>
</dbReference>
<dbReference type="SUPFAM" id="SSF57180">
    <property type="entry name" value="Cellulose-binding domain"/>
    <property type="match status" value="1"/>
</dbReference>
<dbReference type="PROSITE" id="PS51164">
    <property type="entry name" value="CBM1_2"/>
    <property type="match status" value="1"/>
</dbReference>
<evidence type="ECO:0000256" key="3">
    <source>
        <dbReference type="RuleBase" id="RU003968"/>
    </source>
</evidence>
<keyword evidence="2 4" id="KW-0732">Signal</keyword>
<evidence type="ECO:0000313" key="7">
    <source>
        <dbReference type="Proteomes" id="UP000276215"/>
    </source>
</evidence>
<evidence type="ECO:0000256" key="1">
    <source>
        <dbReference type="ARBA" id="ARBA00010790"/>
    </source>
</evidence>
<dbReference type="Proteomes" id="UP000276215">
    <property type="component" value="Unassembled WGS sequence"/>
</dbReference>
<dbReference type="SUPFAM" id="SSF54373">
    <property type="entry name" value="FAD-linked reductases, C-terminal domain"/>
    <property type="match status" value="1"/>
</dbReference>
<keyword evidence="7" id="KW-1185">Reference proteome</keyword>
<dbReference type="PROSITE" id="PS00562">
    <property type="entry name" value="CBM1_1"/>
    <property type="match status" value="1"/>
</dbReference>
<feature type="chain" id="PRO_5018301851" evidence="4">
    <location>
        <begin position="24"/>
        <end position="823"/>
    </location>
</feature>
<dbReference type="InterPro" id="IPR015920">
    <property type="entry name" value="Cellobiose_DH-like_cyt"/>
</dbReference>
<evidence type="ECO:0000256" key="2">
    <source>
        <dbReference type="ARBA" id="ARBA00022729"/>
    </source>
</evidence>
<dbReference type="InterPro" id="IPR000172">
    <property type="entry name" value="GMC_OxRdtase_N"/>
</dbReference>
<dbReference type="OrthoDB" id="413885at2759"/>
<dbReference type="InterPro" id="IPR000254">
    <property type="entry name" value="CBD"/>
</dbReference>
<keyword evidence="3" id="KW-0274">FAD</keyword>
<comment type="similarity">
    <text evidence="1 3">Belongs to the GMC oxidoreductase family.</text>
</comment>
<accession>A0A3N4JSG4</accession>
<dbReference type="InterPro" id="IPR053208">
    <property type="entry name" value="GMC_Oxidoreductase_CD"/>
</dbReference>
<dbReference type="PANTHER" id="PTHR47190:SF2">
    <property type="entry name" value="CELLOBIOSE DEHYDROGENASE (AFU_ORTHOLOGUE AFUA_2G17620)"/>
    <property type="match status" value="1"/>
</dbReference>
<dbReference type="PROSITE" id="PS00623">
    <property type="entry name" value="GMC_OXRED_1"/>
    <property type="match status" value="1"/>
</dbReference>
<dbReference type="Gene3D" id="3.30.410.10">
    <property type="entry name" value="Cholesterol Oxidase, domain 2"/>
    <property type="match status" value="1"/>
</dbReference>
<dbReference type="InterPro" id="IPR036188">
    <property type="entry name" value="FAD/NAD-bd_sf"/>
</dbReference>
<gene>
    <name evidence="6" type="ORF">L873DRAFT_670238</name>
</gene>
<dbReference type="GO" id="GO:0030248">
    <property type="term" value="F:cellulose binding"/>
    <property type="evidence" value="ECO:0007669"/>
    <property type="project" value="InterPro"/>
</dbReference>
<dbReference type="GO" id="GO:0005975">
    <property type="term" value="P:carbohydrate metabolic process"/>
    <property type="evidence" value="ECO:0007669"/>
    <property type="project" value="InterPro"/>
</dbReference>
<evidence type="ECO:0000259" key="5">
    <source>
        <dbReference type="PROSITE" id="PS51164"/>
    </source>
</evidence>
<organism evidence="6 7">
    <name type="scientific">Choiromyces venosus 120613-1</name>
    <dbReference type="NCBI Taxonomy" id="1336337"/>
    <lineage>
        <taxon>Eukaryota</taxon>
        <taxon>Fungi</taxon>
        <taxon>Dikarya</taxon>
        <taxon>Ascomycota</taxon>
        <taxon>Pezizomycotina</taxon>
        <taxon>Pezizomycetes</taxon>
        <taxon>Pezizales</taxon>
        <taxon>Tuberaceae</taxon>
        <taxon>Choiromyces</taxon>
    </lineage>
</organism>
<dbReference type="InterPro" id="IPR035971">
    <property type="entry name" value="CBD_sf"/>
</dbReference>
<dbReference type="Pfam" id="PF00732">
    <property type="entry name" value="GMC_oxred_N"/>
    <property type="match status" value="1"/>
</dbReference>
<feature type="signal peptide" evidence="4">
    <location>
        <begin position="1"/>
        <end position="23"/>
    </location>
</feature>
<keyword evidence="3" id="KW-0285">Flavoprotein</keyword>
<dbReference type="PANTHER" id="PTHR47190">
    <property type="entry name" value="DEHYDROGENASE, PUTATIVE-RELATED"/>
    <property type="match status" value="1"/>
</dbReference>
<dbReference type="STRING" id="1336337.A0A3N4JSG4"/>
<proteinExistence type="inferred from homology"/>
<evidence type="ECO:0000313" key="6">
    <source>
        <dbReference type="EMBL" id="RPB01276.1"/>
    </source>
</evidence>
<dbReference type="InterPro" id="IPR007867">
    <property type="entry name" value="GMC_OxRtase_C"/>
</dbReference>
<feature type="domain" description="CBM1" evidence="5">
    <location>
        <begin position="787"/>
        <end position="823"/>
    </location>
</feature>
<dbReference type="Pfam" id="PF16010">
    <property type="entry name" value="CDH-cyt"/>
    <property type="match status" value="1"/>
</dbReference>
<evidence type="ECO:0000256" key="4">
    <source>
        <dbReference type="SAM" id="SignalP"/>
    </source>
</evidence>
<dbReference type="GO" id="GO:0005576">
    <property type="term" value="C:extracellular region"/>
    <property type="evidence" value="ECO:0007669"/>
    <property type="project" value="InterPro"/>
</dbReference>
<dbReference type="SUPFAM" id="SSF51905">
    <property type="entry name" value="FAD/NAD(P)-binding domain"/>
    <property type="match status" value="1"/>
</dbReference>